<keyword evidence="2" id="KW-1185">Reference proteome</keyword>
<name>A0ABX0U4X6_9SPHN</name>
<reference evidence="1 2" key="1">
    <citation type="submission" date="2020-03" db="EMBL/GenBank/DDBJ databases">
        <title>Genomic Encyclopedia of Type Strains, Phase IV (KMG-IV): sequencing the most valuable type-strain genomes for metagenomic binning, comparative biology and taxonomic classification.</title>
        <authorList>
            <person name="Goeker M."/>
        </authorList>
    </citation>
    <scope>NUCLEOTIDE SEQUENCE [LARGE SCALE GENOMIC DNA]</scope>
    <source>
        <strain evidence="1 2">DSM 22753</strain>
    </source>
</reference>
<protein>
    <recommendedName>
        <fullName evidence="3">Copper(I)-binding protein</fullName>
    </recommendedName>
</protein>
<evidence type="ECO:0000313" key="2">
    <source>
        <dbReference type="Proteomes" id="UP000788153"/>
    </source>
</evidence>
<dbReference type="Proteomes" id="UP000788153">
    <property type="component" value="Unassembled WGS sequence"/>
</dbReference>
<dbReference type="RefSeq" id="WP_140046734.1">
    <property type="nucleotide sequence ID" value="NZ_BAAAEV010000001.1"/>
</dbReference>
<sequence length="145" mass="15262">MRFSVAALSAAAALAACQPAPETAARDAWLRLPAVPGRPAAAYFTLESVNAKTLVGVSTPVAERSELHESSNDGGMMAMRPLASVPVEPDMPVRFAPGGKHVMLFDLTPQAMQDARTTLTLRFEDGSALDVDAALVKAGEEPPFE</sequence>
<dbReference type="SUPFAM" id="SSF110087">
    <property type="entry name" value="DR1885-like metal-binding protein"/>
    <property type="match status" value="1"/>
</dbReference>
<dbReference type="Pfam" id="PF04314">
    <property type="entry name" value="PCuAC"/>
    <property type="match status" value="1"/>
</dbReference>
<proteinExistence type="predicted"/>
<dbReference type="Gene3D" id="2.60.40.1890">
    <property type="entry name" value="PCu(A)C copper chaperone"/>
    <property type="match status" value="1"/>
</dbReference>
<dbReference type="EMBL" id="JAASQP010000001">
    <property type="protein sequence ID" value="NIJ24367.1"/>
    <property type="molecule type" value="Genomic_DNA"/>
</dbReference>
<organism evidence="1 2">
    <name type="scientific">Sphingomonas japonica</name>
    <dbReference type="NCBI Taxonomy" id="511662"/>
    <lineage>
        <taxon>Bacteria</taxon>
        <taxon>Pseudomonadati</taxon>
        <taxon>Pseudomonadota</taxon>
        <taxon>Alphaproteobacteria</taxon>
        <taxon>Sphingomonadales</taxon>
        <taxon>Sphingomonadaceae</taxon>
        <taxon>Sphingomonas</taxon>
    </lineage>
</organism>
<dbReference type="InterPro" id="IPR007410">
    <property type="entry name" value="LpqE-like"/>
</dbReference>
<evidence type="ECO:0000313" key="1">
    <source>
        <dbReference type="EMBL" id="NIJ24367.1"/>
    </source>
</evidence>
<accession>A0ABX0U4X6</accession>
<dbReference type="InterPro" id="IPR036182">
    <property type="entry name" value="PCuAC_sf"/>
</dbReference>
<comment type="caution">
    <text evidence="1">The sequence shown here is derived from an EMBL/GenBank/DDBJ whole genome shotgun (WGS) entry which is preliminary data.</text>
</comment>
<dbReference type="PROSITE" id="PS51257">
    <property type="entry name" value="PROKAR_LIPOPROTEIN"/>
    <property type="match status" value="1"/>
</dbReference>
<evidence type="ECO:0008006" key="3">
    <source>
        <dbReference type="Google" id="ProtNLM"/>
    </source>
</evidence>
<gene>
    <name evidence="1" type="ORF">FHT01_001909</name>
</gene>
<dbReference type="PANTHER" id="PTHR36302:SF1">
    <property type="entry name" value="COPPER CHAPERONE PCU(A)C"/>
    <property type="match status" value="1"/>
</dbReference>
<dbReference type="InterPro" id="IPR058248">
    <property type="entry name" value="Lxx211020-like"/>
</dbReference>
<dbReference type="PANTHER" id="PTHR36302">
    <property type="entry name" value="BLR7088 PROTEIN"/>
    <property type="match status" value="1"/>
</dbReference>